<dbReference type="EMBL" id="JPUO02000124">
    <property type="protein sequence ID" value="OQP80489.1"/>
    <property type="molecule type" value="Genomic_DNA"/>
</dbReference>
<feature type="domain" description="Alpha/beta hydrolase fold-3" evidence="3">
    <location>
        <begin position="80"/>
        <end position="284"/>
    </location>
</feature>
<dbReference type="PROSITE" id="PS00122">
    <property type="entry name" value="CARBOXYLESTERASE_B_1"/>
    <property type="match status" value="1"/>
</dbReference>
<evidence type="ECO:0000313" key="4">
    <source>
        <dbReference type="EMBL" id="OQP80489.1"/>
    </source>
</evidence>
<reference evidence="4 5" key="2">
    <citation type="journal article" date="2017" name="Plant Pathol.">
        <title>Pathogenicity and virulence gene content of Xanthomonas strains infecting Araceae, formerly known as Xanthomonas axonopodis pv. dieffenbachiae.</title>
        <authorList>
            <person name="Constantin E.C."/>
            <person name="Haegeman A."/>
            <person name="Van Vaerenbergh J."/>
            <person name="Baeyen S."/>
            <person name="Van Malderghem C."/>
            <person name="Maes M."/>
            <person name="Cottyn B."/>
        </authorList>
    </citation>
    <scope>NUCLEOTIDE SEQUENCE [LARGE SCALE GENOMIC DNA]</scope>
    <source>
        <strain evidence="5">LMG9055</strain>
    </source>
</reference>
<dbReference type="InterPro" id="IPR013094">
    <property type="entry name" value="AB_hydrolase_3"/>
</dbReference>
<dbReference type="Proteomes" id="UP000050343">
    <property type="component" value="Unassembled WGS sequence"/>
</dbReference>
<comment type="caution">
    <text evidence="4">The sequence shown here is derived from an EMBL/GenBank/DDBJ whole genome shotgun (WGS) entry which is preliminary data.</text>
</comment>
<name>A0A1V9HCB2_9XANT</name>
<proteinExistence type="inferred from homology"/>
<dbReference type="Pfam" id="PF07859">
    <property type="entry name" value="Abhydrolase_3"/>
    <property type="match status" value="1"/>
</dbReference>
<dbReference type="SUPFAM" id="SSF53474">
    <property type="entry name" value="alpha/beta-Hydrolases"/>
    <property type="match status" value="1"/>
</dbReference>
<evidence type="ECO:0000259" key="3">
    <source>
        <dbReference type="Pfam" id="PF07859"/>
    </source>
</evidence>
<dbReference type="PANTHER" id="PTHR48081">
    <property type="entry name" value="AB HYDROLASE SUPERFAMILY PROTEIN C4A8.06C"/>
    <property type="match status" value="1"/>
</dbReference>
<dbReference type="Gene3D" id="3.40.50.1820">
    <property type="entry name" value="alpha/beta hydrolase"/>
    <property type="match status" value="1"/>
</dbReference>
<dbReference type="InterPro" id="IPR019826">
    <property type="entry name" value="Carboxylesterase_B_AS"/>
</dbReference>
<accession>A0A1V9HCB2</accession>
<gene>
    <name evidence="4" type="ORF">IA54_000080</name>
</gene>
<dbReference type="InterPro" id="IPR029058">
    <property type="entry name" value="AB_hydrolase_fold"/>
</dbReference>
<organism evidence="4 5">
    <name type="scientific">Xanthomonas phaseoli pv. syngonii LMG 9055</name>
    <dbReference type="NCBI Taxonomy" id="1437878"/>
    <lineage>
        <taxon>Bacteria</taxon>
        <taxon>Pseudomonadati</taxon>
        <taxon>Pseudomonadota</taxon>
        <taxon>Gammaproteobacteria</taxon>
        <taxon>Lysobacterales</taxon>
        <taxon>Lysobacteraceae</taxon>
        <taxon>Xanthomonas</taxon>
    </lineage>
</organism>
<comment type="similarity">
    <text evidence="1">Belongs to the 'GDXG' lipolytic enzyme family.</text>
</comment>
<dbReference type="InterPro" id="IPR050300">
    <property type="entry name" value="GDXG_lipolytic_enzyme"/>
</dbReference>
<protein>
    <recommendedName>
        <fullName evidence="3">Alpha/beta hydrolase fold-3 domain-containing protein</fullName>
    </recommendedName>
</protein>
<dbReference type="AlphaFoldDB" id="A0A1V9HCB2"/>
<reference evidence="4 5" key="1">
    <citation type="journal article" date="2016" name="Plant Pathol.">
        <title>Genetic characterization of strains named as Xanthomonas axonopodis pv. dieffenbachiae leads to a taxonomic revision of the X. axonopodis species complex.</title>
        <authorList>
            <person name="Constantin E.C."/>
            <person name="Cleenwerck I."/>
            <person name="Maes M."/>
            <person name="Baeyen S."/>
            <person name="Van Malderghem C."/>
            <person name="De Vos P."/>
            <person name="Cottyn B."/>
        </authorList>
    </citation>
    <scope>NUCLEOTIDE SEQUENCE [LARGE SCALE GENOMIC DNA]</scope>
    <source>
        <strain evidence="5">LMG9055</strain>
    </source>
</reference>
<dbReference type="PANTHER" id="PTHR48081:SF8">
    <property type="entry name" value="ALPHA_BETA HYDROLASE FOLD-3 DOMAIN-CONTAINING PROTEIN-RELATED"/>
    <property type="match status" value="1"/>
</dbReference>
<keyword evidence="2" id="KW-0378">Hydrolase</keyword>
<dbReference type="GO" id="GO:0016787">
    <property type="term" value="F:hydrolase activity"/>
    <property type="evidence" value="ECO:0007669"/>
    <property type="project" value="UniProtKB-KW"/>
</dbReference>
<dbReference type="FunFam" id="3.40.50.1820:FF:000089">
    <property type="entry name" value="Alpha/beta hydrolase"/>
    <property type="match status" value="1"/>
</dbReference>
<sequence length="311" mass="33442">MALHPEVRAFLDARRLTDPGIDYGRIGAAELRAGFAIPASPASPGTESLRIKGLHIPTRAGGIRARAYAPPVGEPQPVTVFFHGGGFCIGNLETTDSLCRSLAIHSRSIVVSVDYRLAPEAPFPAGVEDAQDSVAWVARHAASFGGDATRLAVAGNSSGGNFAAVVAQWARDERIDLRHQLLLFPVTDISRESASYAAFAEGYFLTADMMRWFRRHYLPAAGLAIDPRASPLLQGDLAGVAPATIFTAEYDVLRDEGEAYGDALRRVGIPVLCKRWHGHIHDFTLMAGHITDADAALREACEALRLALHAR</sequence>
<evidence type="ECO:0000256" key="1">
    <source>
        <dbReference type="ARBA" id="ARBA00010515"/>
    </source>
</evidence>
<evidence type="ECO:0000256" key="2">
    <source>
        <dbReference type="ARBA" id="ARBA00022801"/>
    </source>
</evidence>
<evidence type="ECO:0000313" key="5">
    <source>
        <dbReference type="Proteomes" id="UP000050343"/>
    </source>
</evidence>